<evidence type="ECO:0000256" key="5">
    <source>
        <dbReference type="SAM" id="Phobius"/>
    </source>
</evidence>
<evidence type="ECO:0000313" key="7">
    <source>
        <dbReference type="EMBL" id="CAF0805305.1"/>
    </source>
</evidence>
<keyword evidence="2 5" id="KW-0812">Transmembrane</keyword>
<feature type="domain" description="G-protein coupled receptors family 1 profile" evidence="6">
    <location>
        <begin position="25"/>
        <end position="267"/>
    </location>
</feature>
<feature type="transmembrane region" description="Helical" evidence="5">
    <location>
        <begin position="124"/>
        <end position="144"/>
    </location>
</feature>
<evidence type="ECO:0000256" key="1">
    <source>
        <dbReference type="ARBA" id="ARBA00004370"/>
    </source>
</evidence>
<evidence type="ECO:0000256" key="2">
    <source>
        <dbReference type="ARBA" id="ARBA00022692"/>
    </source>
</evidence>
<evidence type="ECO:0000313" key="9">
    <source>
        <dbReference type="Proteomes" id="UP000663891"/>
    </source>
</evidence>
<dbReference type="OrthoDB" id="10056947at2759"/>
<dbReference type="Proteomes" id="UP000663891">
    <property type="component" value="Unassembled WGS sequence"/>
</dbReference>
<feature type="transmembrane region" description="Helical" evidence="5">
    <location>
        <begin position="164"/>
        <end position="189"/>
    </location>
</feature>
<dbReference type="GO" id="GO:0016020">
    <property type="term" value="C:membrane"/>
    <property type="evidence" value="ECO:0007669"/>
    <property type="project" value="UniProtKB-SubCell"/>
</dbReference>
<evidence type="ECO:0000259" key="6">
    <source>
        <dbReference type="PROSITE" id="PS50262"/>
    </source>
</evidence>
<dbReference type="Gene3D" id="1.20.1070.10">
    <property type="entry name" value="Rhodopsin 7-helix transmembrane proteins"/>
    <property type="match status" value="1"/>
</dbReference>
<feature type="transmembrane region" description="Helical" evidence="5">
    <location>
        <begin position="246"/>
        <end position="270"/>
    </location>
</feature>
<accession>A0A813T4K0</accession>
<dbReference type="InterPro" id="IPR000276">
    <property type="entry name" value="GPCR_Rhodpsn"/>
</dbReference>
<feature type="transmembrane region" description="Helical" evidence="5">
    <location>
        <begin position="6"/>
        <end position="31"/>
    </location>
</feature>
<organism evidence="7 9">
    <name type="scientific">Adineta steineri</name>
    <dbReference type="NCBI Taxonomy" id="433720"/>
    <lineage>
        <taxon>Eukaryota</taxon>
        <taxon>Metazoa</taxon>
        <taxon>Spiralia</taxon>
        <taxon>Gnathifera</taxon>
        <taxon>Rotifera</taxon>
        <taxon>Eurotatoria</taxon>
        <taxon>Bdelloidea</taxon>
        <taxon>Adinetida</taxon>
        <taxon>Adinetidae</taxon>
        <taxon>Adineta</taxon>
    </lineage>
</organism>
<dbReference type="Proteomes" id="UP000663881">
    <property type="component" value="Unassembled WGS sequence"/>
</dbReference>
<reference evidence="7" key="1">
    <citation type="submission" date="2021-02" db="EMBL/GenBank/DDBJ databases">
        <authorList>
            <person name="Nowell W R."/>
        </authorList>
    </citation>
    <scope>NUCLEOTIDE SEQUENCE</scope>
</reference>
<dbReference type="EMBL" id="CAJNON010000023">
    <property type="protein sequence ID" value="CAF0805305.1"/>
    <property type="molecule type" value="Genomic_DNA"/>
</dbReference>
<dbReference type="SUPFAM" id="SSF81321">
    <property type="entry name" value="Family A G protein-coupled receptor-like"/>
    <property type="match status" value="1"/>
</dbReference>
<evidence type="ECO:0000256" key="3">
    <source>
        <dbReference type="ARBA" id="ARBA00022989"/>
    </source>
</evidence>
<keyword evidence="4 5" id="KW-0472">Membrane</keyword>
<sequence>MFLHSLIFGIINWSLALISIIIFVFIFLIFIEIIHEERSNDPSTLLILNTCFSAFLTSLTVVIMIGSNLFHEFLLIDLNICYICGLLYDTFECSIYYSYCLHAFYRLIRVIYYNRRNFLSYNLYKLLILIQWLLTISLILPTYFFKWYIHLPTEKYCLIPYTNIIGSIYLILFLYSIPLLTIIMIYVLITNHIRSPTIIRIQERQRNLRDLTVIKRIIVCVLMLVILRFPTIIFIIFGLITDHLYYLTYPIVGFVTAICLILIGILTILATNKIKKNLLKHLNHPTTQIHPTHN</sequence>
<dbReference type="EMBL" id="CAJOAY010000077">
    <property type="protein sequence ID" value="CAF3524229.1"/>
    <property type="molecule type" value="Genomic_DNA"/>
</dbReference>
<evidence type="ECO:0000256" key="4">
    <source>
        <dbReference type="ARBA" id="ARBA00023136"/>
    </source>
</evidence>
<feature type="transmembrane region" description="Helical" evidence="5">
    <location>
        <begin position="95"/>
        <end position="112"/>
    </location>
</feature>
<gene>
    <name evidence="8" type="ORF">OKA104_LOCUS2765</name>
    <name evidence="7" type="ORF">VCS650_LOCUS4246</name>
</gene>
<comment type="subcellular location">
    <subcellularLocation>
        <location evidence="1">Membrane</location>
    </subcellularLocation>
</comment>
<dbReference type="PROSITE" id="PS50262">
    <property type="entry name" value="G_PROTEIN_RECEP_F1_2"/>
    <property type="match status" value="1"/>
</dbReference>
<keyword evidence="3 5" id="KW-1133">Transmembrane helix</keyword>
<dbReference type="InterPro" id="IPR017452">
    <property type="entry name" value="GPCR_Rhodpsn_7TM"/>
</dbReference>
<feature type="transmembrane region" description="Helical" evidence="5">
    <location>
        <begin position="43"/>
        <end position="65"/>
    </location>
</feature>
<feature type="transmembrane region" description="Helical" evidence="5">
    <location>
        <begin position="217"/>
        <end position="240"/>
    </location>
</feature>
<protein>
    <recommendedName>
        <fullName evidence="6">G-protein coupled receptors family 1 profile domain-containing protein</fullName>
    </recommendedName>
</protein>
<proteinExistence type="predicted"/>
<comment type="caution">
    <text evidence="7">The sequence shown here is derived from an EMBL/GenBank/DDBJ whole genome shotgun (WGS) entry which is preliminary data.</text>
</comment>
<dbReference type="Pfam" id="PF00001">
    <property type="entry name" value="7tm_1"/>
    <property type="match status" value="1"/>
</dbReference>
<name>A0A813T4K0_9BILA</name>
<dbReference type="AlphaFoldDB" id="A0A813T4K0"/>
<dbReference type="GO" id="GO:0004930">
    <property type="term" value="F:G protein-coupled receptor activity"/>
    <property type="evidence" value="ECO:0007669"/>
    <property type="project" value="InterPro"/>
</dbReference>
<evidence type="ECO:0000313" key="8">
    <source>
        <dbReference type="EMBL" id="CAF3524229.1"/>
    </source>
</evidence>